<protein>
    <recommendedName>
        <fullName evidence="2">3-keto-alpha-glucoside-1,2-lyase/3-keto-2-hydroxy-glucal hydratase domain-containing protein</fullName>
    </recommendedName>
</protein>
<organism evidence="3 4">
    <name type="scientific">Allorhodopirellula solitaria</name>
    <dbReference type="NCBI Taxonomy" id="2527987"/>
    <lineage>
        <taxon>Bacteria</taxon>
        <taxon>Pseudomonadati</taxon>
        <taxon>Planctomycetota</taxon>
        <taxon>Planctomycetia</taxon>
        <taxon>Pirellulales</taxon>
        <taxon>Pirellulaceae</taxon>
        <taxon>Allorhodopirellula</taxon>
    </lineage>
</organism>
<gene>
    <name evidence="3" type="ORF">CA85_02000</name>
</gene>
<name>A0A5C5YJ66_9BACT</name>
<proteinExistence type="predicted"/>
<comment type="caution">
    <text evidence="3">The sequence shown here is derived from an EMBL/GenBank/DDBJ whole genome shotgun (WGS) entry which is preliminary data.</text>
</comment>
<dbReference type="GO" id="GO:0016787">
    <property type="term" value="F:hydrolase activity"/>
    <property type="evidence" value="ECO:0007669"/>
    <property type="project" value="InterPro"/>
</dbReference>
<evidence type="ECO:0000256" key="1">
    <source>
        <dbReference type="SAM" id="SignalP"/>
    </source>
</evidence>
<dbReference type="Proteomes" id="UP000318053">
    <property type="component" value="Unassembled WGS sequence"/>
</dbReference>
<feature type="chain" id="PRO_5023140526" description="3-keto-alpha-glucoside-1,2-lyase/3-keto-2-hydroxy-glucal hydratase domain-containing protein" evidence="1">
    <location>
        <begin position="22"/>
        <end position="243"/>
    </location>
</feature>
<feature type="signal peptide" evidence="1">
    <location>
        <begin position="1"/>
        <end position="21"/>
    </location>
</feature>
<dbReference type="Pfam" id="PF06439">
    <property type="entry name" value="3keto-disac_hyd"/>
    <property type="match status" value="1"/>
</dbReference>
<accession>A0A5C5YJ66</accession>
<dbReference type="OrthoDB" id="272468at2"/>
<dbReference type="EMBL" id="SJPK01000001">
    <property type="protein sequence ID" value="TWT74912.1"/>
    <property type="molecule type" value="Genomic_DNA"/>
</dbReference>
<evidence type="ECO:0000259" key="2">
    <source>
        <dbReference type="Pfam" id="PF06439"/>
    </source>
</evidence>
<keyword evidence="4" id="KW-1185">Reference proteome</keyword>
<evidence type="ECO:0000313" key="4">
    <source>
        <dbReference type="Proteomes" id="UP000318053"/>
    </source>
</evidence>
<dbReference type="Gene3D" id="2.60.120.560">
    <property type="entry name" value="Exo-inulinase, domain 1"/>
    <property type="match status" value="1"/>
</dbReference>
<dbReference type="RefSeq" id="WP_146389324.1">
    <property type="nucleotide sequence ID" value="NZ_SJPK01000001.1"/>
</dbReference>
<keyword evidence="1" id="KW-0732">Signal</keyword>
<evidence type="ECO:0000313" key="3">
    <source>
        <dbReference type="EMBL" id="TWT74912.1"/>
    </source>
</evidence>
<reference evidence="3 4" key="1">
    <citation type="submission" date="2019-02" db="EMBL/GenBank/DDBJ databases">
        <title>Deep-cultivation of Planctomycetes and their phenomic and genomic characterization uncovers novel biology.</title>
        <authorList>
            <person name="Wiegand S."/>
            <person name="Jogler M."/>
            <person name="Boedeker C."/>
            <person name="Pinto D."/>
            <person name="Vollmers J."/>
            <person name="Rivas-Marin E."/>
            <person name="Kohn T."/>
            <person name="Peeters S.H."/>
            <person name="Heuer A."/>
            <person name="Rast P."/>
            <person name="Oberbeckmann S."/>
            <person name="Bunk B."/>
            <person name="Jeske O."/>
            <person name="Meyerdierks A."/>
            <person name="Storesund J.E."/>
            <person name="Kallscheuer N."/>
            <person name="Luecker S."/>
            <person name="Lage O.M."/>
            <person name="Pohl T."/>
            <person name="Merkel B.J."/>
            <person name="Hornburger P."/>
            <person name="Mueller R.-W."/>
            <person name="Bruemmer F."/>
            <person name="Labrenz M."/>
            <person name="Spormann A.M."/>
            <person name="Op Den Camp H."/>
            <person name="Overmann J."/>
            <person name="Amann R."/>
            <person name="Jetten M.S.M."/>
            <person name="Mascher T."/>
            <person name="Medema M.H."/>
            <person name="Devos D.P."/>
            <person name="Kaster A.-K."/>
            <person name="Ovreas L."/>
            <person name="Rohde M."/>
            <person name="Galperin M.Y."/>
            <person name="Jogler C."/>
        </authorList>
    </citation>
    <scope>NUCLEOTIDE SEQUENCE [LARGE SCALE GENOMIC DNA]</scope>
    <source>
        <strain evidence="3 4">CA85</strain>
    </source>
</reference>
<dbReference type="InterPro" id="IPR010496">
    <property type="entry name" value="AL/BT2_dom"/>
</dbReference>
<dbReference type="AlphaFoldDB" id="A0A5C5YJ66"/>
<sequence length="243" mass="27100" precursor="true">MIREISLAGFLLLFAAAPVLADGPTATTPSSDAQSIFNGEDLEGWSGDERLWSVRDGVIHGETTAENKASGNTFLIWQGGNTADFELQLSFRCNATNNSGIQYRSTHNTSKNARNKWSLKGYQHEIRNEINFPNVSGFIYGEGLGRGRICLVGEKAVQEDGKKKVLETLITADEFKELFHLNDWNEVRIVAKGRHIQHYLNGRLILDFTDSPEQALSDGVLGLQLHAGKAMWAEYKDIRFRSL</sequence>
<feature type="domain" description="3-keto-alpha-glucoside-1,2-lyase/3-keto-2-hydroxy-glucal hydratase" evidence="2">
    <location>
        <begin position="33"/>
        <end position="241"/>
    </location>
</feature>